<dbReference type="FunFam" id="1.10.12.10:FF:000001">
    <property type="entry name" value="Probable enoyl-CoA hydratase, mitochondrial"/>
    <property type="match status" value="1"/>
</dbReference>
<sequence length="262" mass="28230">MNSVNYTNLKLETIGHTAVVTIANPPANTWTGDALRDLTRLVKTLNADDNIYSMVVTGEGEKFFSAGADLKLFADGDKVVAREMARRFGEAFETLSSFRGVSIAAINGYAMGGGLECALACDLRIAEEHAQLALPEAAVGLLPCAGGTQNLPWLVGEGWAKRMILCGERVNAETALRIGLVEEVVKKGEGRQRALALAAQVDKQSPSSVTACKKLIQGARANPLATLLPVERELFLDLFDTQDQKEGVNAFLQKRPAQWSNQ</sequence>
<protein>
    <submittedName>
        <fullName evidence="4">Enoyl-CoA hydratase/isomerase family protein</fullName>
    </submittedName>
</protein>
<name>A0A127QEA3_9BURK</name>
<dbReference type="Gene3D" id="3.90.226.10">
    <property type="entry name" value="2-enoyl-CoA Hydratase, Chain A, domain 1"/>
    <property type="match status" value="1"/>
</dbReference>
<dbReference type="AlphaFoldDB" id="A0A127QEA3"/>
<dbReference type="InterPro" id="IPR029045">
    <property type="entry name" value="ClpP/crotonase-like_dom_sf"/>
</dbReference>
<dbReference type="RefSeq" id="WP_061536931.1">
    <property type="nucleotide sequence ID" value="NZ_CP013235.1"/>
</dbReference>
<dbReference type="GO" id="GO:0016836">
    <property type="term" value="F:hydro-lyase activity"/>
    <property type="evidence" value="ECO:0007669"/>
    <property type="project" value="UniProtKB-ARBA"/>
</dbReference>
<evidence type="ECO:0000256" key="3">
    <source>
        <dbReference type="RuleBase" id="RU003707"/>
    </source>
</evidence>
<evidence type="ECO:0000313" key="4">
    <source>
        <dbReference type="EMBL" id="AMP08324.1"/>
    </source>
</evidence>
<accession>A0A127QEA3</accession>
<proteinExistence type="inferred from homology"/>
<reference evidence="4 5" key="1">
    <citation type="submission" date="2015-11" db="EMBL/GenBank/DDBJ databases">
        <title>Exploring the genomic traits of fungus-feeding bacterial genus Collimonas.</title>
        <authorList>
            <person name="Song C."/>
            <person name="Schmidt R."/>
            <person name="de Jager V."/>
            <person name="Krzyzanowska D."/>
            <person name="Jongedijk E."/>
            <person name="Cankar K."/>
            <person name="Beekwilder J."/>
            <person name="van Veen A."/>
            <person name="de Boer W."/>
            <person name="van Veen J.A."/>
            <person name="Garbeva P."/>
        </authorList>
    </citation>
    <scope>NUCLEOTIDE SEQUENCE [LARGE SCALE GENOMIC DNA]</scope>
    <source>
        <strain evidence="4 5">Ter282</strain>
    </source>
</reference>
<dbReference type="InterPro" id="IPR014748">
    <property type="entry name" value="Enoyl-CoA_hydra_C"/>
</dbReference>
<dbReference type="InterPro" id="IPR018376">
    <property type="entry name" value="Enoyl-CoA_hyd/isom_CS"/>
</dbReference>
<gene>
    <name evidence="4" type="ORF">CAter282_0508</name>
</gene>
<evidence type="ECO:0000313" key="5">
    <source>
        <dbReference type="Proteomes" id="UP000071778"/>
    </source>
</evidence>
<dbReference type="PROSITE" id="PS00166">
    <property type="entry name" value="ENOYL_COA_HYDRATASE"/>
    <property type="match status" value="1"/>
</dbReference>
<dbReference type="PANTHER" id="PTHR11941:SF141">
    <property type="entry name" value="ENOYL-COA HYDRATASE_ISOMERASE-RELATED"/>
    <property type="match status" value="1"/>
</dbReference>
<dbReference type="FunFam" id="3.90.226.10:FF:000009">
    <property type="entry name" value="Carnitinyl-CoA dehydratase"/>
    <property type="match status" value="1"/>
</dbReference>
<dbReference type="PANTHER" id="PTHR11941">
    <property type="entry name" value="ENOYL-COA HYDRATASE-RELATED"/>
    <property type="match status" value="1"/>
</dbReference>
<dbReference type="NCBIfam" id="NF006566">
    <property type="entry name" value="PRK09076.1"/>
    <property type="match status" value="1"/>
</dbReference>
<dbReference type="GO" id="GO:0016853">
    <property type="term" value="F:isomerase activity"/>
    <property type="evidence" value="ECO:0007669"/>
    <property type="project" value="UniProtKB-KW"/>
</dbReference>
<keyword evidence="2" id="KW-0456">Lyase</keyword>
<dbReference type="Proteomes" id="UP000071778">
    <property type="component" value="Chromosome"/>
</dbReference>
<keyword evidence="5" id="KW-1185">Reference proteome</keyword>
<evidence type="ECO:0000256" key="1">
    <source>
        <dbReference type="ARBA" id="ARBA00005254"/>
    </source>
</evidence>
<evidence type="ECO:0000256" key="2">
    <source>
        <dbReference type="ARBA" id="ARBA00023239"/>
    </source>
</evidence>
<dbReference type="Pfam" id="PF00378">
    <property type="entry name" value="ECH_1"/>
    <property type="match status" value="1"/>
</dbReference>
<dbReference type="PATRIC" id="fig|279058.18.peg.511"/>
<organism evidence="4 5">
    <name type="scientific">Collimonas arenae</name>
    <dbReference type="NCBI Taxonomy" id="279058"/>
    <lineage>
        <taxon>Bacteria</taxon>
        <taxon>Pseudomonadati</taxon>
        <taxon>Pseudomonadota</taxon>
        <taxon>Betaproteobacteria</taxon>
        <taxon>Burkholderiales</taxon>
        <taxon>Oxalobacteraceae</taxon>
        <taxon>Collimonas</taxon>
    </lineage>
</organism>
<dbReference type="SUPFAM" id="SSF52096">
    <property type="entry name" value="ClpP/crotonase"/>
    <property type="match status" value="1"/>
</dbReference>
<comment type="similarity">
    <text evidence="1 3">Belongs to the enoyl-CoA hydratase/isomerase family.</text>
</comment>
<dbReference type="CDD" id="cd06558">
    <property type="entry name" value="crotonase-like"/>
    <property type="match status" value="1"/>
</dbReference>
<dbReference type="GO" id="GO:0006635">
    <property type="term" value="P:fatty acid beta-oxidation"/>
    <property type="evidence" value="ECO:0007669"/>
    <property type="project" value="TreeGrafter"/>
</dbReference>
<dbReference type="InterPro" id="IPR001753">
    <property type="entry name" value="Enoyl-CoA_hydra/iso"/>
</dbReference>
<keyword evidence="4" id="KW-0413">Isomerase</keyword>
<dbReference type="Gene3D" id="1.10.12.10">
    <property type="entry name" value="Lyase 2-enoyl-coa Hydratase, Chain A, domain 2"/>
    <property type="match status" value="1"/>
</dbReference>
<dbReference type="EMBL" id="CP013235">
    <property type="protein sequence ID" value="AMP08324.1"/>
    <property type="molecule type" value="Genomic_DNA"/>
</dbReference>